<dbReference type="EMBL" id="QXFZ01001128">
    <property type="protein sequence ID" value="KAE9096383.1"/>
    <property type="molecule type" value="Genomic_DNA"/>
</dbReference>
<protein>
    <submittedName>
        <fullName evidence="1">Uncharacterized protein</fullName>
    </submittedName>
</protein>
<dbReference type="Proteomes" id="UP000437068">
    <property type="component" value="Unassembled WGS sequence"/>
</dbReference>
<evidence type="ECO:0000313" key="4">
    <source>
        <dbReference type="Proteomes" id="UP000437068"/>
    </source>
</evidence>
<sequence length="111" mass="12492">MWSFTMRNTYGQAIEVRACIIDGCTDEFLLAVDFTSRHKTSLYFKCNKVRYREKEELVVIPFRTGGGDDGARVAAVKLTRRVRLARSTATPVEVIVAAPDGEEGIFVSTEW</sequence>
<dbReference type="EMBL" id="QXFY01000369">
    <property type="protein sequence ID" value="KAE9346445.1"/>
    <property type="molecule type" value="Genomic_DNA"/>
</dbReference>
<gene>
    <name evidence="2" type="ORF">PF001_g11530</name>
    <name evidence="1" type="ORF">PF007_g17025</name>
    <name evidence="3" type="ORF">PF008_g8286</name>
</gene>
<evidence type="ECO:0000313" key="6">
    <source>
        <dbReference type="Proteomes" id="UP000486351"/>
    </source>
</evidence>
<proteinExistence type="predicted"/>
<organism evidence="1 5">
    <name type="scientific">Phytophthora fragariae</name>
    <dbReference type="NCBI Taxonomy" id="53985"/>
    <lineage>
        <taxon>Eukaryota</taxon>
        <taxon>Sar</taxon>
        <taxon>Stramenopiles</taxon>
        <taxon>Oomycota</taxon>
        <taxon>Peronosporomycetes</taxon>
        <taxon>Peronosporales</taxon>
        <taxon>Peronosporaceae</taxon>
        <taxon>Phytophthora</taxon>
    </lineage>
</organism>
<reference evidence="4 5" key="1">
    <citation type="submission" date="2018-08" db="EMBL/GenBank/DDBJ databases">
        <title>Genomic investigation of the strawberry pathogen Phytophthora fragariae indicates pathogenicity is determined by transcriptional variation in three key races.</title>
        <authorList>
            <person name="Adams T.M."/>
            <person name="Armitage A.D."/>
            <person name="Sobczyk M.K."/>
            <person name="Bates H.J."/>
            <person name="Dunwell J.M."/>
            <person name="Nellist C.F."/>
            <person name="Harrison R.J."/>
        </authorList>
    </citation>
    <scope>NUCLEOTIDE SEQUENCE [LARGE SCALE GENOMIC DNA]</scope>
    <source>
        <strain evidence="2 4">A4</strain>
        <strain evidence="1 5">NOV-71</strain>
        <strain evidence="3 6">NOV-77</strain>
    </source>
</reference>
<comment type="caution">
    <text evidence="1">The sequence shown here is derived from an EMBL/GenBank/DDBJ whole genome shotgun (WGS) entry which is preliminary data.</text>
</comment>
<accession>A0A6A3RFP1</accession>
<evidence type="ECO:0000313" key="3">
    <source>
        <dbReference type="EMBL" id="KAE9346445.1"/>
    </source>
</evidence>
<dbReference type="Proteomes" id="UP000441208">
    <property type="component" value="Unassembled WGS sequence"/>
</dbReference>
<evidence type="ECO:0000313" key="1">
    <source>
        <dbReference type="EMBL" id="KAE9096383.1"/>
    </source>
</evidence>
<dbReference type="AlphaFoldDB" id="A0A6A3RFP1"/>
<evidence type="ECO:0000313" key="2">
    <source>
        <dbReference type="EMBL" id="KAE9307623.1"/>
    </source>
</evidence>
<evidence type="ECO:0000313" key="5">
    <source>
        <dbReference type="Proteomes" id="UP000441208"/>
    </source>
</evidence>
<dbReference type="EMBL" id="QXGE01000615">
    <property type="protein sequence ID" value="KAE9307623.1"/>
    <property type="molecule type" value="Genomic_DNA"/>
</dbReference>
<name>A0A6A3RFP1_9STRA</name>
<dbReference type="Proteomes" id="UP000486351">
    <property type="component" value="Unassembled WGS sequence"/>
</dbReference>